<evidence type="ECO:0000259" key="2">
    <source>
        <dbReference type="Pfam" id="PF09429"/>
    </source>
</evidence>
<feature type="domain" description="Wbp11/ELF5/Saf1 N-terminal" evidence="2">
    <location>
        <begin position="4"/>
        <end position="82"/>
    </location>
</feature>
<gene>
    <name evidence="3" type="ORF">ED733_007381</name>
</gene>
<evidence type="ECO:0000313" key="4">
    <source>
        <dbReference type="Proteomes" id="UP000317257"/>
    </source>
</evidence>
<organism evidence="3 4">
    <name type="scientific">Metarhizium rileyi (strain RCEF 4871)</name>
    <name type="common">Nomuraea rileyi</name>
    <dbReference type="NCBI Taxonomy" id="1649241"/>
    <lineage>
        <taxon>Eukaryota</taxon>
        <taxon>Fungi</taxon>
        <taxon>Dikarya</taxon>
        <taxon>Ascomycota</taxon>
        <taxon>Pezizomycotina</taxon>
        <taxon>Sordariomycetes</taxon>
        <taxon>Hypocreomycetidae</taxon>
        <taxon>Hypocreales</taxon>
        <taxon>Clavicipitaceae</taxon>
        <taxon>Metarhizium</taxon>
    </lineage>
</organism>
<feature type="region of interest" description="Disordered" evidence="1">
    <location>
        <begin position="215"/>
        <end position="268"/>
    </location>
</feature>
<reference evidence="4" key="1">
    <citation type="submission" date="2018-12" db="EMBL/GenBank/DDBJ databases">
        <title>The complete genome of Metarhizium rileyi, a key fungal pathogen of Lepidoptera.</title>
        <authorList>
            <person name="Binneck E."/>
            <person name="Lastra C.C.L."/>
            <person name="Sosa-Gomez D.R."/>
        </authorList>
    </citation>
    <scope>NUCLEOTIDE SEQUENCE [LARGE SCALE GENOMIC DNA]</scope>
    <source>
        <strain evidence="4">Cep018-CH2</strain>
    </source>
</reference>
<dbReference type="EMBL" id="SBHS01000004">
    <property type="protein sequence ID" value="TWU76979.1"/>
    <property type="molecule type" value="Genomic_DNA"/>
</dbReference>
<feature type="compositionally biased region" description="Basic and acidic residues" evidence="1">
    <location>
        <begin position="14"/>
        <end position="46"/>
    </location>
</feature>
<sequence>MPKEKGYNPVQAQRKAEKAKAIKKGKAEAQDRRNERLARKNPDRIQKQIDDLKAIAAGGGKLSRHEEQLLEGLEKEFKGIKKARDTLGDRAPSFSRGGRQGGDSGVLGKRRRNSAGSSTDEDVPDEVRKIPMPRDTPPPISKEILDQWYARRRARRNPNADAMREDAARKEQAAKTEAPPIEVQTVYEAKPIMRDLRQEAVSAFVPAAVQRKLNKGRGQGGLIEPEEADRLEKEGYLKSTNEEGEAAGNSSQHKFLTVTVEDSKDDDD</sequence>
<dbReference type="Pfam" id="PF09429">
    <property type="entry name" value="Wbp11"/>
    <property type="match status" value="1"/>
</dbReference>
<protein>
    <recommendedName>
        <fullName evidence="2">Wbp11/ELF5/Saf1 N-terminal domain-containing protein</fullName>
    </recommendedName>
</protein>
<dbReference type="GO" id="GO:0006396">
    <property type="term" value="P:RNA processing"/>
    <property type="evidence" value="ECO:0007669"/>
    <property type="project" value="InterPro"/>
</dbReference>
<dbReference type="InterPro" id="IPR019007">
    <property type="entry name" value="Wbp11/ELF5/Saf1_N"/>
</dbReference>
<dbReference type="Proteomes" id="UP000317257">
    <property type="component" value="Unassembled WGS sequence"/>
</dbReference>
<feature type="region of interest" description="Disordered" evidence="1">
    <location>
        <begin position="84"/>
        <end position="179"/>
    </location>
</feature>
<feature type="region of interest" description="Disordered" evidence="1">
    <location>
        <begin position="1"/>
        <end position="46"/>
    </location>
</feature>
<evidence type="ECO:0000313" key="3">
    <source>
        <dbReference type="EMBL" id="TWU76979.1"/>
    </source>
</evidence>
<name>A0A5C6GI16_METRR</name>
<feature type="compositionally biased region" description="Basic and acidic residues" evidence="1">
    <location>
        <begin position="162"/>
        <end position="174"/>
    </location>
</feature>
<proteinExistence type="predicted"/>
<evidence type="ECO:0000256" key="1">
    <source>
        <dbReference type="SAM" id="MobiDB-lite"/>
    </source>
</evidence>
<dbReference type="AlphaFoldDB" id="A0A5C6GI16"/>
<accession>A0A5C6GI16</accession>
<comment type="caution">
    <text evidence="3">The sequence shown here is derived from an EMBL/GenBank/DDBJ whole genome shotgun (WGS) entry which is preliminary data.</text>
</comment>